<proteinExistence type="predicted"/>
<dbReference type="PANTHER" id="PTHR12236">
    <property type="entry name" value="STRUCTURAL CONTITUENT OF CUTICLE"/>
    <property type="match status" value="1"/>
</dbReference>
<keyword evidence="1 2" id="KW-0193">Cuticle</keyword>
<gene>
    <name evidence="4" type="primary">LOC113205532</name>
</gene>
<evidence type="ECO:0000313" key="3">
    <source>
        <dbReference type="Proteomes" id="UP000504606"/>
    </source>
</evidence>
<dbReference type="OrthoDB" id="6348134at2759"/>
<protein>
    <submittedName>
        <fullName evidence="4">Cuticle protein 19-like</fullName>
    </submittedName>
</protein>
<evidence type="ECO:0000256" key="1">
    <source>
        <dbReference type="ARBA" id="ARBA00022460"/>
    </source>
</evidence>
<dbReference type="PANTHER" id="PTHR12236:SF95">
    <property type="entry name" value="CUTICULAR PROTEIN 76BD, ISOFORM C-RELATED"/>
    <property type="match status" value="1"/>
</dbReference>
<dbReference type="AlphaFoldDB" id="A0A9C6X778"/>
<dbReference type="KEGG" id="foc:113205532"/>
<name>A0A9C6X778_FRAOC</name>
<dbReference type="GO" id="GO:0005615">
    <property type="term" value="C:extracellular space"/>
    <property type="evidence" value="ECO:0007669"/>
    <property type="project" value="TreeGrafter"/>
</dbReference>
<accession>A0A9C6X778</accession>
<reference evidence="4" key="1">
    <citation type="submission" date="2025-08" db="UniProtKB">
        <authorList>
            <consortium name="RefSeq"/>
        </authorList>
    </citation>
    <scope>IDENTIFICATION</scope>
    <source>
        <tissue evidence="4">Whole organism</tissue>
    </source>
</reference>
<dbReference type="PROSITE" id="PS00233">
    <property type="entry name" value="CHIT_BIND_RR_1"/>
    <property type="match status" value="1"/>
</dbReference>
<organism evidence="3 4">
    <name type="scientific">Frankliniella occidentalis</name>
    <name type="common">Western flower thrips</name>
    <name type="synonym">Euthrips occidentalis</name>
    <dbReference type="NCBI Taxonomy" id="133901"/>
    <lineage>
        <taxon>Eukaryota</taxon>
        <taxon>Metazoa</taxon>
        <taxon>Ecdysozoa</taxon>
        <taxon>Arthropoda</taxon>
        <taxon>Hexapoda</taxon>
        <taxon>Insecta</taxon>
        <taxon>Pterygota</taxon>
        <taxon>Neoptera</taxon>
        <taxon>Paraneoptera</taxon>
        <taxon>Thysanoptera</taxon>
        <taxon>Terebrantia</taxon>
        <taxon>Thripoidea</taxon>
        <taxon>Thripidae</taxon>
        <taxon>Frankliniella</taxon>
    </lineage>
</organism>
<dbReference type="PROSITE" id="PS51155">
    <property type="entry name" value="CHIT_BIND_RR_2"/>
    <property type="match status" value="1"/>
</dbReference>
<dbReference type="InterPro" id="IPR051217">
    <property type="entry name" value="Insect_Cuticle_Struc_Prot"/>
</dbReference>
<dbReference type="Pfam" id="PF00379">
    <property type="entry name" value="Chitin_bind_4"/>
    <property type="match status" value="1"/>
</dbReference>
<dbReference type="Proteomes" id="UP000504606">
    <property type="component" value="Unplaced"/>
</dbReference>
<dbReference type="InterPro" id="IPR000618">
    <property type="entry name" value="Insect_cuticle"/>
</dbReference>
<evidence type="ECO:0000256" key="2">
    <source>
        <dbReference type="PROSITE-ProRule" id="PRU00497"/>
    </source>
</evidence>
<dbReference type="PRINTS" id="PR00947">
    <property type="entry name" value="CUTICLE"/>
</dbReference>
<evidence type="ECO:0000313" key="4">
    <source>
        <dbReference type="RefSeq" id="XP_052130374.1"/>
    </source>
</evidence>
<sequence>MEASNVVNVCSGTHPVQSHPRYAFKYGVNDPHTGDQKHASETRDGDVVKGQYSLVEPDGSVRTVDYTADSINGFNAVVSKSGPNLHDPPALKVPLAVPVAHAKPVVAVEPVALAKPLYKPYSALGADYSDVAYAPAPIVEHPHLTQASIGAPAHFQEYDVYDEAGSYLGLLGSNGQYTAAASAPHEAYSQYDGYY</sequence>
<dbReference type="GO" id="GO:0042302">
    <property type="term" value="F:structural constituent of cuticle"/>
    <property type="evidence" value="ECO:0007669"/>
    <property type="project" value="UniProtKB-UniRule"/>
</dbReference>
<keyword evidence="3" id="KW-1185">Reference proteome</keyword>
<dbReference type="GeneID" id="113205532"/>
<dbReference type="InterPro" id="IPR031311">
    <property type="entry name" value="CHIT_BIND_RR_consensus"/>
</dbReference>
<dbReference type="RefSeq" id="XP_052130374.1">
    <property type="nucleotide sequence ID" value="XM_052274414.1"/>
</dbReference>
<dbReference type="GO" id="GO:0031012">
    <property type="term" value="C:extracellular matrix"/>
    <property type="evidence" value="ECO:0007669"/>
    <property type="project" value="TreeGrafter"/>
</dbReference>